<protein>
    <recommendedName>
        <fullName evidence="3">DUF4236 domain-containing protein</fullName>
    </recommendedName>
</protein>
<feature type="non-terminal residue" evidence="1">
    <location>
        <position position="60"/>
    </location>
</feature>
<dbReference type="EMBL" id="JBFSOO010000016">
    <property type="protein sequence ID" value="MEZ6854873.1"/>
    <property type="molecule type" value="Genomic_DNA"/>
</dbReference>
<reference evidence="1 2" key="1">
    <citation type="submission" date="2024-07" db="EMBL/GenBank/DDBJ databases">
        <title>Active virus-host system and metabolic interactions in a Lokiarchaeon culture.</title>
        <authorList>
            <person name="Ponce Toledo R.I."/>
            <person name="Rodrigues Oliveira T."/>
            <person name="Schleper C."/>
        </authorList>
    </citation>
    <scope>NUCLEOTIDE SEQUENCE [LARGE SCALE GENOMIC DNA]</scope>
    <source>
        <strain evidence="1 2">B35</strain>
    </source>
</reference>
<evidence type="ECO:0000313" key="1">
    <source>
        <dbReference type="EMBL" id="MEZ6854873.1"/>
    </source>
</evidence>
<dbReference type="RefSeq" id="WP_371151067.1">
    <property type="nucleotide sequence ID" value="NZ_JBFSOO010000016.1"/>
</dbReference>
<dbReference type="Proteomes" id="UP001568358">
    <property type="component" value="Unassembled WGS sequence"/>
</dbReference>
<proteinExistence type="predicted"/>
<organism evidence="1 2">
    <name type="scientific">Halodesulfovibrio aestuarii</name>
    <dbReference type="NCBI Taxonomy" id="126333"/>
    <lineage>
        <taxon>Bacteria</taxon>
        <taxon>Pseudomonadati</taxon>
        <taxon>Thermodesulfobacteriota</taxon>
        <taxon>Desulfovibrionia</taxon>
        <taxon>Desulfovibrionales</taxon>
        <taxon>Desulfovibrionaceae</taxon>
        <taxon>Halodesulfovibrio</taxon>
    </lineage>
</organism>
<comment type="caution">
    <text evidence="1">The sequence shown here is derived from an EMBL/GenBank/DDBJ whole genome shotgun (WGS) entry which is preliminary data.</text>
</comment>
<keyword evidence="2" id="KW-1185">Reference proteome</keyword>
<sequence>MTTGFILRLFPNLKDRALLSVLSNKKKTAFRLKRGLKINLGSDLLSHRLPCSIIGDGWLN</sequence>
<evidence type="ECO:0000313" key="2">
    <source>
        <dbReference type="Proteomes" id="UP001568358"/>
    </source>
</evidence>
<evidence type="ECO:0008006" key="3">
    <source>
        <dbReference type="Google" id="ProtNLM"/>
    </source>
</evidence>
<accession>A0ABV4JVU8</accession>
<gene>
    <name evidence="1" type="ORF">AB2Z07_15315</name>
</gene>
<name>A0ABV4JVU8_9BACT</name>